<reference evidence="1" key="2">
    <citation type="submission" date="2021-09" db="EMBL/GenBank/DDBJ databases">
        <authorList>
            <person name="Jia N."/>
            <person name="Wang J."/>
            <person name="Shi W."/>
            <person name="Du L."/>
            <person name="Sun Y."/>
            <person name="Zhan W."/>
            <person name="Jiang J."/>
            <person name="Wang Q."/>
            <person name="Zhang B."/>
            <person name="Ji P."/>
            <person name="Sakyi L.B."/>
            <person name="Cui X."/>
            <person name="Yuan T."/>
            <person name="Jiang B."/>
            <person name="Yang W."/>
            <person name="Lam T.T.-Y."/>
            <person name="Chang Q."/>
            <person name="Ding S."/>
            <person name="Wang X."/>
            <person name="Zhu J."/>
            <person name="Ruan X."/>
            <person name="Zhao L."/>
            <person name="Wei J."/>
            <person name="Que T."/>
            <person name="Du C."/>
            <person name="Cheng J."/>
            <person name="Dai P."/>
            <person name="Han X."/>
            <person name="Huang E."/>
            <person name="Gao Y."/>
            <person name="Liu J."/>
            <person name="Shao H."/>
            <person name="Ye R."/>
            <person name="Li L."/>
            <person name="Wei W."/>
            <person name="Wang X."/>
            <person name="Wang C."/>
            <person name="Huo Q."/>
            <person name="Li W."/>
            <person name="Guo W."/>
            <person name="Chen H."/>
            <person name="Chen S."/>
            <person name="Zhou L."/>
            <person name="Zhou L."/>
            <person name="Ni X."/>
            <person name="Tian J."/>
            <person name="Zhou Y."/>
            <person name="Sheng Y."/>
            <person name="Liu T."/>
            <person name="Pan Y."/>
            <person name="Xia L."/>
            <person name="Li J."/>
            <person name="Zhao F."/>
            <person name="Cao W."/>
        </authorList>
    </citation>
    <scope>NUCLEOTIDE SEQUENCE</scope>
    <source>
        <strain evidence="1">Rmic-2018</strain>
        <tissue evidence="1">Larvae</tissue>
    </source>
</reference>
<gene>
    <name evidence="1" type="ORF">HPB51_013026</name>
</gene>
<dbReference type="EMBL" id="JABSTU010000001">
    <property type="protein sequence ID" value="KAH8040856.1"/>
    <property type="molecule type" value="Genomic_DNA"/>
</dbReference>
<dbReference type="AlphaFoldDB" id="A0A9J6F439"/>
<organism evidence="1 2">
    <name type="scientific">Rhipicephalus microplus</name>
    <name type="common">Cattle tick</name>
    <name type="synonym">Boophilus microplus</name>
    <dbReference type="NCBI Taxonomy" id="6941"/>
    <lineage>
        <taxon>Eukaryota</taxon>
        <taxon>Metazoa</taxon>
        <taxon>Ecdysozoa</taxon>
        <taxon>Arthropoda</taxon>
        <taxon>Chelicerata</taxon>
        <taxon>Arachnida</taxon>
        <taxon>Acari</taxon>
        <taxon>Parasitiformes</taxon>
        <taxon>Ixodida</taxon>
        <taxon>Ixodoidea</taxon>
        <taxon>Ixodidae</taxon>
        <taxon>Rhipicephalinae</taxon>
        <taxon>Rhipicephalus</taxon>
        <taxon>Boophilus</taxon>
    </lineage>
</organism>
<sequence>MPNLTFTKNVRAIWDNLTEAKAPRKFKVTDWDQFHKIKEKGSTELLYEAHLNELKIAANEAIDEVEIDESIQAMDSHLASLLQKKHDLKDAWHKNKLNRRLHTNIMDIGSEIESPTKTLSTQQWNNTCDEPNGKMRKGSKWGLLKHLMGDSDKPTRGGTQQQIERSVHKHAQEHGGSQALLTTLGEKYLPLERKAAAWENENPSYIGQPQKKVDEPFREAEIRYALQQLNGRSARESDGIDNKLLQN</sequence>
<evidence type="ECO:0008006" key="3">
    <source>
        <dbReference type="Google" id="ProtNLM"/>
    </source>
</evidence>
<protein>
    <recommendedName>
        <fullName evidence="3">Tick transposon</fullName>
    </recommendedName>
</protein>
<accession>A0A9J6F439</accession>
<evidence type="ECO:0000313" key="2">
    <source>
        <dbReference type="Proteomes" id="UP000821866"/>
    </source>
</evidence>
<keyword evidence="2" id="KW-1185">Reference proteome</keyword>
<proteinExistence type="predicted"/>
<dbReference type="Proteomes" id="UP000821866">
    <property type="component" value="Chromosome 1"/>
</dbReference>
<name>A0A9J6F439_RHIMP</name>
<evidence type="ECO:0000313" key="1">
    <source>
        <dbReference type="EMBL" id="KAH8040856.1"/>
    </source>
</evidence>
<reference evidence="1" key="1">
    <citation type="journal article" date="2020" name="Cell">
        <title>Large-Scale Comparative Analyses of Tick Genomes Elucidate Their Genetic Diversity and Vector Capacities.</title>
        <authorList>
            <consortium name="Tick Genome and Microbiome Consortium (TIGMIC)"/>
            <person name="Jia N."/>
            <person name="Wang J."/>
            <person name="Shi W."/>
            <person name="Du L."/>
            <person name="Sun Y."/>
            <person name="Zhan W."/>
            <person name="Jiang J.F."/>
            <person name="Wang Q."/>
            <person name="Zhang B."/>
            <person name="Ji P."/>
            <person name="Bell-Sakyi L."/>
            <person name="Cui X.M."/>
            <person name="Yuan T.T."/>
            <person name="Jiang B.G."/>
            <person name="Yang W.F."/>
            <person name="Lam T.T."/>
            <person name="Chang Q.C."/>
            <person name="Ding S.J."/>
            <person name="Wang X.J."/>
            <person name="Zhu J.G."/>
            <person name="Ruan X.D."/>
            <person name="Zhao L."/>
            <person name="Wei J.T."/>
            <person name="Ye R.Z."/>
            <person name="Que T.C."/>
            <person name="Du C.H."/>
            <person name="Zhou Y.H."/>
            <person name="Cheng J.X."/>
            <person name="Dai P.F."/>
            <person name="Guo W.B."/>
            <person name="Han X.H."/>
            <person name="Huang E.J."/>
            <person name="Li L.F."/>
            <person name="Wei W."/>
            <person name="Gao Y.C."/>
            <person name="Liu J.Z."/>
            <person name="Shao H.Z."/>
            <person name="Wang X."/>
            <person name="Wang C.C."/>
            <person name="Yang T.C."/>
            <person name="Huo Q.B."/>
            <person name="Li W."/>
            <person name="Chen H.Y."/>
            <person name="Chen S.E."/>
            <person name="Zhou L.G."/>
            <person name="Ni X.B."/>
            <person name="Tian J.H."/>
            <person name="Sheng Y."/>
            <person name="Liu T."/>
            <person name="Pan Y.S."/>
            <person name="Xia L.Y."/>
            <person name="Li J."/>
            <person name="Zhao F."/>
            <person name="Cao W.C."/>
        </authorList>
    </citation>
    <scope>NUCLEOTIDE SEQUENCE</scope>
    <source>
        <strain evidence="1">Rmic-2018</strain>
    </source>
</reference>
<comment type="caution">
    <text evidence="1">The sequence shown here is derived from an EMBL/GenBank/DDBJ whole genome shotgun (WGS) entry which is preliminary data.</text>
</comment>